<evidence type="ECO:0000313" key="4">
    <source>
        <dbReference type="Proteomes" id="UP001458880"/>
    </source>
</evidence>
<dbReference type="InterPro" id="IPR001849">
    <property type="entry name" value="PH_domain"/>
</dbReference>
<dbReference type="PROSITE" id="PS50003">
    <property type="entry name" value="PH_DOMAIN"/>
    <property type="match status" value="1"/>
</dbReference>
<proteinExistence type="predicted"/>
<evidence type="ECO:0000259" key="2">
    <source>
        <dbReference type="PROSITE" id="PS50003"/>
    </source>
</evidence>
<gene>
    <name evidence="3" type="ORF">QE152_g12803</name>
</gene>
<dbReference type="AlphaFoldDB" id="A0AAW1LHA2"/>
<dbReference type="InterPro" id="IPR011993">
    <property type="entry name" value="PH-like_dom_sf"/>
</dbReference>
<organism evidence="3 4">
    <name type="scientific">Popillia japonica</name>
    <name type="common">Japanese beetle</name>
    <dbReference type="NCBI Taxonomy" id="7064"/>
    <lineage>
        <taxon>Eukaryota</taxon>
        <taxon>Metazoa</taxon>
        <taxon>Ecdysozoa</taxon>
        <taxon>Arthropoda</taxon>
        <taxon>Hexapoda</taxon>
        <taxon>Insecta</taxon>
        <taxon>Pterygota</taxon>
        <taxon>Neoptera</taxon>
        <taxon>Endopterygota</taxon>
        <taxon>Coleoptera</taxon>
        <taxon>Polyphaga</taxon>
        <taxon>Scarabaeiformia</taxon>
        <taxon>Scarabaeidae</taxon>
        <taxon>Rutelinae</taxon>
        <taxon>Popillia</taxon>
    </lineage>
</organism>
<feature type="domain" description="PH" evidence="2">
    <location>
        <begin position="4"/>
        <end position="117"/>
    </location>
</feature>
<dbReference type="Proteomes" id="UP001458880">
    <property type="component" value="Unassembled WGS sequence"/>
</dbReference>
<accession>A0AAW1LHA2</accession>
<name>A0AAW1LHA2_POPJA</name>
<keyword evidence="4" id="KW-1185">Reference proteome</keyword>
<protein>
    <recommendedName>
        <fullName evidence="2">PH domain-containing protein</fullName>
    </recommendedName>
</protein>
<feature type="region of interest" description="Disordered" evidence="1">
    <location>
        <begin position="239"/>
        <end position="258"/>
    </location>
</feature>
<sequence>MTGNDTICGYLDVKISARSRRGFTPWKAWQKQWCEIKRLESMENGLELKFKSSADGTVLSNVILPRSSTLCRTESRTKQYAFGVFTLGRNQKPLLFLSGSSESDTQSWMASIRRMLCVASYLPVGDSNFHVSIIDNAHSRSAGLLGLHGVLGMNSQDITISDPCTGEPKISWKWYQFHQFHLQAPCHPDDEKTVCVMHTSAEFVAGPGQVYIYCKQSPQLLDYLLSRGKYPKSSPDYLLSRGKYPKSSPGLISSRRLSRSEGDLCDSLSKDVPDSPVCFRSNSGSEDSGVRVSMTSDDFVLKNKMGSSLTTLGMALLTKTPGGSETNGESLQDLSIISETQNILSRRESGISLASGIYEEILDVPHADNEKGPNSEYAHHVYENPEDVIQKLAKNGKHIPPPPLPPRIYECNTIERDKISRDSNSTPVSTPYKHRCNTLPAKDLARISQIFTSESEYMIMTPTKTHILTEKIENHYMPMSPITNFKNKIENCYMAMSGKK</sequence>
<comment type="caution">
    <text evidence="3">The sequence shown here is derived from an EMBL/GenBank/DDBJ whole genome shotgun (WGS) entry which is preliminary data.</text>
</comment>
<evidence type="ECO:0000313" key="3">
    <source>
        <dbReference type="EMBL" id="KAK9736153.1"/>
    </source>
</evidence>
<dbReference type="SUPFAM" id="SSF50729">
    <property type="entry name" value="PH domain-like"/>
    <property type="match status" value="1"/>
</dbReference>
<reference evidence="3 4" key="1">
    <citation type="journal article" date="2024" name="BMC Genomics">
        <title>De novo assembly and annotation of Popillia japonica's genome with initial clues to its potential as an invasive pest.</title>
        <authorList>
            <person name="Cucini C."/>
            <person name="Boschi S."/>
            <person name="Funari R."/>
            <person name="Cardaioli E."/>
            <person name="Iannotti N."/>
            <person name="Marturano G."/>
            <person name="Paoli F."/>
            <person name="Bruttini M."/>
            <person name="Carapelli A."/>
            <person name="Frati F."/>
            <person name="Nardi F."/>
        </authorList>
    </citation>
    <scope>NUCLEOTIDE SEQUENCE [LARGE SCALE GENOMIC DNA]</scope>
    <source>
        <strain evidence="3">DMR45628</strain>
    </source>
</reference>
<dbReference type="Gene3D" id="2.30.29.30">
    <property type="entry name" value="Pleckstrin-homology domain (PH domain)/Phosphotyrosine-binding domain (PTB)"/>
    <property type="match status" value="1"/>
</dbReference>
<evidence type="ECO:0000256" key="1">
    <source>
        <dbReference type="SAM" id="MobiDB-lite"/>
    </source>
</evidence>
<dbReference type="EMBL" id="JASPKY010000118">
    <property type="protein sequence ID" value="KAK9736153.1"/>
    <property type="molecule type" value="Genomic_DNA"/>
</dbReference>